<evidence type="ECO:0000313" key="8">
    <source>
        <dbReference type="EMBL" id="KKG53491.1"/>
    </source>
</evidence>
<dbReference type="Proteomes" id="UP000034667">
    <property type="component" value="Unassembled WGS sequence"/>
</dbReference>
<evidence type="ECO:0000256" key="3">
    <source>
        <dbReference type="ARBA" id="ARBA00023172"/>
    </source>
</evidence>
<evidence type="ECO:0000313" key="15">
    <source>
        <dbReference type="Proteomes" id="UP000034577"/>
    </source>
</evidence>
<keyword evidence="1" id="KW-0815">Transposition</keyword>
<evidence type="ECO:0000313" key="4">
    <source>
        <dbReference type="EMBL" id="KKG29190.1"/>
    </source>
</evidence>
<dbReference type="EMBL" id="JJPE01000152">
    <property type="protein sequence ID" value="KKG40419.1"/>
    <property type="molecule type" value="Genomic_DNA"/>
</dbReference>
<dbReference type="EMBL" id="JJPF01000065">
    <property type="protein sequence ID" value="KKG43342.1"/>
    <property type="molecule type" value="Genomic_DNA"/>
</dbReference>
<keyword evidence="3" id="KW-0233">DNA recombination</keyword>
<proteinExistence type="predicted"/>
<evidence type="ECO:0008006" key="18">
    <source>
        <dbReference type="Google" id="ProtNLM"/>
    </source>
</evidence>
<organism evidence="9 14">
    <name type="scientific">Methanosarcina mazei</name>
    <name type="common">Methanosarcina frisia</name>
    <dbReference type="NCBI Taxonomy" id="2209"/>
    <lineage>
        <taxon>Archaea</taxon>
        <taxon>Methanobacteriati</taxon>
        <taxon>Methanobacteriota</taxon>
        <taxon>Stenosarchaea group</taxon>
        <taxon>Methanomicrobia</taxon>
        <taxon>Methanosarcinales</taxon>
        <taxon>Methanosarcinaceae</taxon>
        <taxon>Methanosarcina</taxon>
    </lineage>
</organism>
<dbReference type="GO" id="GO:0006313">
    <property type="term" value="P:DNA transposition"/>
    <property type="evidence" value="ECO:0007669"/>
    <property type="project" value="InterPro"/>
</dbReference>
<evidence type="ECO:0000313" key="10">
    <source>
        <dbReference type="EMBL" id="KKH29188.1"/>
    </source>
</evidence>
<dbReference type="Proteomes" id="UP000034921">
    <property type="component" value="Unassembled WGS sequence"/>
</dbReference>
<dbReference type="EMBL" id="JJQE01000077">
    <property type="protein sequence ID" value="KKH29188.1"/>
    <property type="molecule type" value="Genomic_DNA"/>
</dbReference>
<dbReference type="GO" id="GO:0004803">
    <property type="term" value="F:transposase activity"/>
    <property type="evidence" value="ECO:0007669"/>
    <property type="project" value="InterPro"/>
</dbReference>
<dbReference type="Proteomes" id="UP000034195">
    <property type="component" value="Unassembled WGS sequence"/>
</dbReference>
<dbReference type="GO" id="GO:0003677">
    <property type="term" value="F:DNA binding"/>
    <property type="evidence" value="ECO:0007669"/>
    <property type="project" value="UniProtKB-KW"/>
</dbReference>
<evidence type="ECO:0000313" key="13">
    <source>
        <dbReference type="Proteomes" id="UP000034195"/>
    </source>
</evidence>
<protein>
    <recommendedName>
        <fullName evidence="18">Transposase</fullName>
    </recommendedName>
</protein>
<accession>A0A0F8II58</accession>
<evidence type="ECO:0000313" key="9">
    <source>
        <dbReference type="EMBL" id="KKG56375.1"/>
    </source>
</evidence>
<evidence type="ECO:0000313" key="7">
    <source>
        <dbReference type="EMBL" id="KKG43342.1"/>
    </source>
</evidence>
<evidence type="ECO:0000313" key="6">
    <source>
        <dbReference type="EMBL" id="KKG40744.1"/>
    </source>
</evidence>
<evidence type="ECO:0000313" key="11">
    <source>
        <dbReference type="Proteomes" id="UP000033878"/>
    </source>
</evidence>
<evidence type="ECO:0000313" key="16">
    <source>
        <dbReference type="Proteomes" id="UP000034667"/>
    </source>
</evidence>
<dbReference type="InterPro" id="IPR001207">
    <property type="entry name" value="Transposase_mutator"/>
</dbReference>
<evidence type="ECO:0000256" key="1">
    <source>
        <dbReference type="ARBA" id="ARBA00022578"/>
    </source>
</evidence>
<evidence type="ECO:0000256" key="2">
    <source>
        <dbReference type="ARBA" id="ARBA00023125"/>
    </source>
</evidence>
<dbReference type="Proteomes" id="UP000034243">
    <property type="component" value="Unassembled WGS sequence"/>
</dbReference>
<keyword evidence="2" id="KW-0238">DNA-binding</keyword>
<evidence type="ECO:0000313" key="17">
    <source>
        <dbReference type="Proteomes" id="UP000034921"/>
    </source>
</evidence>
<dbReference type="AlphaFoldDB" id="A0A0F8II58"/>
<dbReference type="EMBL" id="JJPD01000110">
    <property type="protein sequence ID" value="KKG40744.1"/>
    <property type="molecule type" value="Genomic_DNA"/>
</dbReference>
<dbReference type="EMBL" id="JJPG01000055">
    <property type="protein sequence ID" value="KKG53491.1"/>
    <property type="molecule type" value="Genomic_DNA"/>
</dbReference>
<dbReference type="Proteomes" id="UP000034577">
    <property type="component" value="Unassembled WGS sequence"/>
</dbReference>
<dbReference type="Proteomes" id="UP000033878">
    <property type="component" value="Unassembled WGS sequence"/>
</dbReference>
<dbReference type="Pfam" id="PF00872">
    <property type="entry name" value="Transposase_mut"/>
    <property type="match status" value="1"/>
</dbReference>
<dbReference type="PATRIC" id="fig|2209.39.peg.4271"/>
<evidence type="ECO:0000313" key="12">
    <source>
        <dbReference type="Proteomes" id="UP000034151"/>
    </source>
</evidence>
<reference evidence="11 12" key="1">
    <citation type="journal article" date="2015" name="ISME J.">
        <title>Genomic and phenotypic differentiation among Methanosarcina mazei populations from Columbia River sediment.</title>
        <authorList>
            <person name="Youngblut N.D."/>
            <person name="Wirth J.S."/>
            <person name="Henriksen J.R."/>
            <person name="Smith M."/>
            <person name="Simon H."/>
            <person name="Metcalf W.W."/>
            <person name="Whitaker R.J."/>
        </authorList>
    </citation>
    <scope>NUCLEOTIDE SEQUENCE [LARGE SCALE GENOMIC DNA]</scope>
    <source>
        <strain evidence="10 17">1.F.M.0.5</strain>
        <strain evidence="4 11">3.F.A.1A.3</strain>
        <strain evidence="6 15">3.F.A.2.12</strain>
        <strain evidence="5 16">3.F.A.2.3</strain>
        <strain evidence="7 12">3.F.A.2.5</strain>
        <strain evidence="8 13">3.F.A.2.6</strain>
        <strain evidence="9 14">3.F.A.2.7</strain>
    </source>
</reference>
<dbReference type="Proteomes" id="UP000034151">
    <property type="component" value="Unassembled WGS sequence"/>
</dbReference>
<sequence length="65" mass="7401">MKKVVIELGIGKISASSVSRITKELDEEVGEFLSKLIEHKVPYLFIDVTYLKVRDSFIMKTNLSL</sequence>
<evidence type="ECO:0000313" key="5">
    <source>
        <dbReference type="EMBL" id="KKG40419.1"/>
    </source>
</evidence>
<comment type="caution">
    <text evidence="9">The sequence shown here is derived from an EMBL/GenBank/DDBJ whole genome shotgun (WGS) entry which is preliminary data.</text>
</comment>
<evidence type="ECO:0000313" key="14">
    <source>
        <dbReference type="Proteomes" id="UP000034243"/>
    </source>
</evidence>
<dbReference type="EMBL" id="JJPH01000002">
    <property type="protein sequence ID" value="KKG56375.1"/>
    <property type="molecule type" value="Genomic_DNA"/>
</dbReference>
<dbReference type="EMBL" id="JJPB01000120">
    <property type="protein sequence ID" value="KKG29190.1"/>
    <property type="molecule type" value="Genomic_DNA"/>
</dbReference>
<name>A0A0F8II58_METMZ</name>
<gene>
    <name evidence="6" type="ORF">DU35_16535</name>
    <name evidence="9" type="ORF">DU36_18615</name>
    <name evidence="8" type="ORF">DU38_00565</name>
    <name evidence="7" type="ORF">DU39_19725</name>
    <name evidence="5" type="ORF">DU41_01435</name>
    <name evidence="4" type="ORF">DU49_12595</name>
    <name evidence="10" type="ORF">DU60_19860</name>
</gene>